<dbReference type="GO" id="GO:0003824">
    <property type="term" value="F:catalytic activity"/>
    <property type="evidence" value="ECO:0007669"/>
    <property type="project" value="InterPro"/>
</dbReference>
<keyword evidence="6" id="KW-0443">Lipid metabolism</keyword>
<keyword evidence="9" id="KW-1185">Reference proteome</keyword>
<dbReference type="InterPro" id="IPR036736">
    <property type="entry name" value="ACP-like_sf"/>
</dbReference>
<dbReference type="PANTHER" id="PTHR45527">
    <property type="entry name" value="NONRIBOSOMAL PEPTIDE SYNTHETASE"/>
    <property type="match status" value="1"/>
</dbReference>
<dbReference type="InterPro" id="IPR000873">
    <property type="entry name" value="AMP-dep_synth/lig_dom"/>
</dbReference>
<evidence type="ECO:0000313" key="8">
    <source>
        <dbReference type="EMBL" id="GAK54268.1"/>
    </source>
</evidence>
<dbReference type="InterPro" id="IPR025110">
    <property type="entry name" value="AMP-bd_C"/>
</dbReference>
<dbReference type="Pfam" id="PF00501">
    <property type="entry name" value="AMP-binding"/>
    <property type="match status" value="2"/>
</dbReference>
<comment type="cofactor">
    <cofactor evidence="1">
        <name>pantetheine 4'-phosphate</name>
        <dbReference type="ChEBI" id="CHEBI:47942"/>
    </cofactor>
</comment>
<gene>
    <name evidence="8" type="ORF">U14_05547</name>
</gene>
<dbReference type="GO" id="GO:0031177">
    <property type="term" value="F:phosphopantetheine binding"/>
    <property type="evidence" value="ECO:0007669"/>
    <property type="project" value="InterPro"/>
</dbReference>
<evidence type="ECO:0000256" key="3">
    <source>
        <dbReference type="ARBA" id="ARBA00022450"/>
    </source>
</evidence>
<protein>
    <submittedName>
        <fullName evidence="8">Amino acid adenylation</fullName>
    </submittedName>
</protein>
<dbReference type="Gene3D" id="2.30.38.10">
    <property type="entry name" value="Luciferase, Domain 3"/>
    <property type="match status" value="1"/>
</dbReference>
<dbReference type="STRING" id="1499966.U14_05547"/>
<dbReference type="SUPFAM" id="SSF47336">
    <property type="entry name" value="ACP-like"/>
    <property type="match status" value="2"/>
</dbReference>
<dbReference type="InterPro" id="IPR001242">
    <property type="entry name" value="Condensation_dom"/>
</dbReference>
<dbReference type="InterPro" id="IPR020806">
    <property type="entry name" value="PKS_PP-bd"/>
</dbReference>
<dbReference type="SMART" id="SM00823">
    <property type="entry name" value="PKS_PP"/>
    <property type="match status" value="2"/>
</dbReference>
<dbReference type="FunFam" id="3.40.50.980:FF:000002">
    <property type="entry name" value="Enterobactin synthetase component F"/>
    <property type="match status" value="1"/>
</dbReference>
<dbReference type="Gene3D" id="3.30.559.30">
    <property type="entry name" value="Nonribosomal peptide synthetase, condensation domain"/>
    <property type="match status" value="2"/>
</dbReference>
<dbReference type="Proteomes" id="UP000030700">
    <property type="component" value="Unassembled WGS sequence"/>
</dbReference>
<dbReference type="GO" id="GO:0008610">
    <property type="term" value="P:lipid biosynthetic process"/>
    <property type="evidence" value="ECO:0007669"/>
    <property type="project" value="InterPro"/>
</dbReference>
<dbReference type="PROSITE" id="PS50075">
    <property type="entry name" value="CARRIER"/>
    <property type="match status" value="2"/>
</dbReference>
<feature type="domain" description="Carrier" evidence="7">
    <location>
        <begin position="621"/>
        <end position="695"/>
    </location>
</feature>
<evidence type="ECO:0000256" key="1">
    <source>
        <dbReference type="ARBA" id="ARBA00001957"/>
    </source>
</evidence>
<dbReference type="InterPro" id="IPR006162">
    <property type="entry name" value="Ppantetheine_attach_site"/>
</dbReference>
<dbReference type="SMART" id="SM01294">
    <property type="entry name" value="PKS_PP_betabranch"/>
    <property type="match status" value="1"/>
</dbReference>
<dbReference type="CDD" id="cd17646">
    <property type="entry name" value="A_NRPS_AB3403-like"/>
    <property type="match status" value="1"/>
</dbReference>
<dbReference type="Gene3D" id="3.40.50.1820">
    <property type="entry name" value="alpha/beta hydrolase"/>
    <property type="match status" value="1"/>
</dbReference>
<dbReference type="FunFam" id="3.40.50.980:FF:000001">
    <property type="entry name" value="Non-ribosomal peptide synthetase"/>
    <property type="match status" value="1"/>
</dbReference>
<dbReference type="GO" id="GO:0005829">
    <property type="term" value="C:cytosol"/>
    <property type="evidence" value="ECO:0007669"/>
    <property type="project" value="TreeGrafter"/>
</dbReference>
<dbReference type="PANTHER" id="PTHR45527:SF1">
    <property type="entry name" value="FATTY ACID SYNTHASE"/>
    <property type="match status" value="1"/>
</dbReference>
<evidence type="ECO:0000256" key="6">
    <source>
        <dbReference type="ARBA" id="ARBA00023098"/>
    </source>
</evidence>
<dbReference type="SUPFAM" id="SSF52777">
    <property type="entry name" value="CoA-dependent acyltransferases"/>
    <property type="match status" value="3"/>
</dbReference>
<dbReference type="GO" id="GO:0043041">
    <property type="term" value="P:amino acid activation for nonribosomal peptide biosynthetic process"/>
    <property type="evidence" value="ECO:0007669"/>
    <property type="project" value="TreeGrafter"/>
</dbReference>
<dbReference type="CDD" id="cd05931">
    <property type="entry name" value="FAAL"/>
    <property type="match status" value="1"/>
</dbReference>
<accession>A0A081BS87</accession>
<evidence type="ECO:0000256" key="2">
    <source>
        <dbReference type="ARBA" id="ARBA00006432"/>
    </source>
</evidence>
<dbReference type="InterPro" id="IPR020845">
    <property type="entry name" value="AMP-binding_CS"/>
</dbReference>
<dbReference type="InterPro" id="IPR045851">
    <property type="entry name" value="AMP-bd_C_sf"/>
</dbReference>
<evidence type="ECO:0000259" key="7">
    <source>
        <dbReference type="PROSITE" id="PS50075"/>
    </source>
</evidence>
<evidence type="ECO:0000313" key="9">
    <source>
        <dbReference type="Proteomes" id="UP000030700"/>
    </source>
</evidence>
<dbReference type="FunFam" id="3.30.300.30:FF:000010">
    <property type="entry name" value="Enterobactin synthetase component F"/>
    <property type="match status" value="1"/>
</dbReference>
<dbReference type="InterPro" id="IPR040097">
    <property type="entry name" value="FAAL/FAAC"/>
</dbReference>
<dbReference type="EMBL" id="DF820461">
    <property type="protein sequence ID" value="GAK54268.1"/>
    <property type="molecule type" value="Genomic_DNA"/>
</dbReference>
<organism evidence="8">
    <name type="scientific">Candidatus Moduliflexus flocculans</name>
    <dbReference type="NCBI Taxonomy" id="1499966"/>
    <lineage>
        <taxon>Bacteria</taxon>
        <taxon>Candidatus Moduliflexota</taxon>
        <taxon>Candidatus Moduliflexia</taxon>
        <taxon>Candidatus Moduliflexales</taxon>
        <taxon>Candidatus Moduliflexaceae</taxon>
    </lineage>
</organism>
<dbReference type="Pfam" id="PF00668">
    <property type="entry name" value="Condensation"/>
    <property type="match status" value="2"/>
</dbReference>
<keyword evidence="3" id="KW-0596">Phosphopantetheine</keyword>
<dbReference type="SUPFAM" id="SSF56801">
    <property type="entry name" value="Acetyl-CoA synthetase-like"/>
    <property type="match status" value="2"/>
</dbReference>
<feature type="domain" description="Carrier" evidence="7">
    <location>
        <begin position="1941"/>
        <end position="2016"/>
    </location>
</feature>
<dbReference type="GO" id="GO:0044550">
    <property type="term" value="P:secondary metabolite biosynthetic process"/>
    <property type="evidence" value="ECO:0007669"/>
    <property type="project" value="UniProtKB-ARBA"/>
</dbReference>
<dbReference type="PROSITE" id="PS00455">
    <property type="entry name" value="AMP_BINDING"/>
    <property type="match status" value="1"/>
</dbReference>
<dbReference type="Pfam" id="PF13193">
    <property type="entry name" value="AMP-binding_C"/>
    <property type="match status" value="1"/>
</dbReference>
<evidence type="ECO:0000256" key="5">
    <source>
        <dbReference type="ARBA" id="ARBA00022832"/>
    </source>
</evidence>
<dbReference type="Gene3D" id="3.40.50.980">
    <property type="match status" value="2"/>
</dbReference>
<dbReference type="NCBIfam" id="TIGR01733">
    <property type="entry name" value="AA-adenyl-dom"/>
    <property type="match status" value="1"/>
</dbReference>
<dbReference type="InterPro" id="IPR009081">
    <property type="entry name" value="PP-bd_ACP"/>
</dbReference>
<proteinExistence type="inferred from homology"/>
<dbReference type="FunFam" id="1.10.1200.10:FF:000005">
    <property type="entry name" value="Nonribosomal peptide synthetase 1"/>
    <property type="match status" value="1"/>
</dbReference>
<reference evidence="8" key="1">
    <citation type="journal article" date="2015" name="PeerJ">
        <title>First genomic representation of candidate bacterial phylum KSB3 points to enhanced environmental sensing as a trigger of wastewater bulking.</title>
        <authorList>
            <person name="Sekiguchi Y."/>
            <person name="Ohashi A."/>
            <person name="Parks D.H."/>
            <person name="Yamauchi T."/>
            <person name="Tyson G.W."/>
            <person name="Hugenholtz P."/>
        </authorList>
    </citation>
    <scope>NUCLEOTIDE SEQUENCE [LARGE SCALE GENOMIC DNA]</scope>
</reference>
<dbReference type="Gene3D" id="3.30.559.10">
    <property type="entry name" value="Chloramphenicol acetyltransferase-like domain"/>
    <property type="match status" value="1"/>
</dbReference>
<sequence>MQSDIISILCGRSASSPQQLAYTFLHDGEHISDQWTYQQLAHQTETIAAYLQEAGAAGERVLLLYPPGLEFIAAFLGCLAAGAVAVPAYPPRNQRHLPRIQTIIADAGAKFLLTDANTEQRIVTWLEQTSPTQPLSIQSTDRLPETYAGRWQPPTIHESDLAFLQYTSGSTAAPKGVMVTHGNLIANLTLIRNAFGQTPESVGVFWLPPYHDMGLIGGILAPLFVGFPVYLLTPATFLQRPQTWLNAISIYRATVSGGPNFAYDLCVAKIPPEQRAALDLSSWTLAFSGAEPVRAHTLRDFAAAFAPAGFQETAFYPCYGLAEATLFATGGQHDAPPVICAFDAKQLENRRVAAVAHDDNAGQMLVGCGATPPVQRLRIVHPETLIRCEPGQIGEIWIAGASVAQGYWEKPEQTEATFQAYVQDSGDGPFLRTGDLGFVHNGELFVTGRVKDLLIIRGRNLHPQDIELTVEQSAPSVRKNACAVFSVEMNEQEQAVIVAEVERRYRRQEQALMTDNRRANEINEAEHIGFADELHRSPDLDDAIRSIRQAVAEQHELQASAVVLIKAASIPRTSSGKIRRRACREAFLKQELDVLAEWRAESQQNAPSADSSNAADTPLHSEWEVFLGELWAEALHLDQAVLTQESHFFQLGGDSLSATTLTGRLSEALGARIDEDVLFQYPTISALSLYLEQEFGIPPSKEQDRAVFMPERADCHPEREDFPLLPLQQSFYIARNIGEIAIYVVLDLTLKGKLQPHLFEQALRLLFQRHPALRLQFATGSHGPEQRVLPENTIELPFSYADLSHLSASEQQQAVADAKTALAAHTFAISHGETFLARLLRMNDDTHRLLLNFDHLAIDGFSLTKWFADLHYVYASLLRGEVVASQPQTSLSFKEYVELRAARLSATQRERDFAYWKAQIPTFEPFPAIGDFPEHADAEGFETHIHLLDMGVIAQLRAQAKTHGVTFFSILLATYFKLIAAWTNANRLTINTPILNRQHYAHDVQAIIGCFTDILPIRIEGALHDDMLALIGNVHRTLSDMHRHSSVSGVEIARALAQKQHGAPEAVSPMIFSSALFPLADMTSAETYQFESVRIRTGAPATWLDVVVYEACDEFVCSWNFSKRKFSAAQIAMLAEQYDALLREVAKNPQQVEPLSVLLRHAEFAIWHHHCVRQAARNAHLAFWTEQCRNFPAFRLPTDALPTAVQPCATATFALPNELWQKIAAESQRQQRSPAWLLLTALRILAARYTHQEDFALGTQIADADSPAPFVMLRLAASANLSAQQVLHALQAVHQDATAHAELSLTDTLNALYSSAQTEERPTLPLVFRYQTQGGTFQTDEEREFERWAAAADVALTLREDSNRASGVWQYRAGMFEPATISRMTGHFLAILRDLLDHPDATMSEIKMLTDAERQQLLVEWNDTAVAYPLDVCLHRLIEAQVERTPDAIAVVFEDASLTYRELNRRANQLAHHLQASGVMPDTLVGICAERSFEMIIGLLAVMKAGGAYVPLDPEYPKECLAFMLQDSQTPILLTQVRLLAALPEHQAEVFCLDRDWPTVAQLSEQNPESSTTATDLIYMIYTSGSTGKPKGAMNVHRGVVNRLLWMQDAYQLRPEDRILQKTPFSFDVSGWEFWWPLLTGARLVFARPGGHRESAYLTELIQQQQITTLHFVPPMLQVFLAEPAARQCRSLRRVMCSGEALPYDLQQRFFDVFPDVELHNLYGPTEAAIDVTFWRCDPDTPRKSVPIGRPIANTQTYVLDAAMQPTPIGVPGELYLGGVNLARGYLNRPDLTAEKFVPDPFSGQPAARLYKTGDLVRYWPDGALEYLGRLDHQVKIRGFRIELGEIETALASHPAIREVVVVAREDQPGEKRLAAYLVAAHTPAPTIQELRQFLQATLPEYMIPAAFVFLDAMPLNPNGKIERRALPIPELAGAVERYVAPRTPTEQILADIWAEILGVERVGIHDNFFELGGHSLMATQAISRIREQFGVELPLRVLFEVEDIAALAETLVAKQLEDVDAQTLESLLAETEGMTDDEIARLLEESNK</sequence>
<keyword evidence="4" id="KW-0597">Phosphoprotein</keyword>
<dbReference type="FunFam" id="3.40.50.12780:FF:000012">
    <property type="entry name" value="Non-ribosomal peptide synthetase"/>
    <property type="match status" value="1"/>
</dbReference>
<dbReference type="InterPro" id="IPR042099">
    <property type="entry name" value="ANL_N_sf"/>
</dbReference>
<dbReference type="Pfam" id="PF00550">
    <property type="entry name" value="PP-binding"/>
    <property type="match status" value="2"/>
</dbReference>
<dbReference type="GO" id="GO:0006631">
    <property type="term" value="P:fatty acid metabolic process"/>
    <property type="evidence" value="ECO:0007669"/>
    <property type="project" value="UniProtKB-KW"/>
</dbReference>
<dbReference type="InterPro" id="IPR023213">
    <property type="entry name" value="CAT-like_dom_sf"/>
</dbReference>
<dbReference type="PROSITE" id="PS00012">
    <property type="entry name" value="PHOSPHOPANTETHEINE"/>
    <property type="match status" value="2"/>
</dbReference>
<dbReference type="FunFam" id="2.30.38.10:FF:000001">
    <property type="entry name" value="Non-ribosomal peptide synthetase PvdI"/>
    <property type="match status" value="1"/>
</dbReference>
<dbReference type="HOGENOM" id="CLU_000022_0_9_0"/>
<dbReference type="Gene3D" id="1.10.1200.10">
    <property type="entry name" value="ACP-like"/>
    <property type="match status" value="1"/>
</dbReference>
<dbReference type="InterPro" id="IPR029058">
    <property type="entry name" value="AB_hydrolase_fold"/>
</dbReference>
<dbReference type="InterPro" id="IPR010071">
    <property type="entry name" value="AA_adenyl_dom"/>
</dbReference>
<dbReference type="GO" id="GO:0071766">
    <property type="term" value="P:Actinobacterium-type cell wall biogenesis"/>
    <property type="evidence" value="ECO:0007669"/>
    <property type="project" value="UniProtKB-ARBA"/>
</dbReference>
<dbReference type="Gene3D" id="3.40.50.12780">
    <property type="entry name" value="N-terminal domain of ligase-like"/>
    <property type="match status" value="1"/>
</dbReference>
<keyword evidence="5" id="KW-0276">Fatty acid metabolism</keyword>
<evidence type="ECO:0000256" key="4">
    <source>
        <dbReference type="ARBA" id="ARBA00022553"/>
    </source>
</evidence>
<name>A0A081BS87_9BACT</name>
<dbReference type="FunFam" id="3.40.50.12780:FF:000013">
    <property type="entry name" value="Long-chain-fatty-acid--AMP ligase FadD32"/>
    <property type="match status" value="1"/>
</dbReference>
<comment type="similarity">
    <text evidence="2">Belongs to the ATP-dependent AMP-binding enzyme family.</text>
</comment>
<dbReference type="Gene3D" id="3.30.300.30">
    <property type="match status" value="2"/>
</dbReference>